<dbReference type="InterPro" id="IPR050266">
    <property type="entry name" value="AB_hydrolase_sf"/>
</dbReference>
<dbReference type="Pfam" id="PF00561">
    <property type="entry name" value="Abhydrolase_1"/>
    <property type="match status" value="1"/>
</dbReference>
<proteinExistence type="predicted"/>
<name>A0A438AQU9_9NOCA</name>
<keyword evidence="3" id="KW-1185">Reference proteome</keyword>
<dbReference type="PANTHER" id="PTHR43798:SF33">
    <property type="entry name" value="HYDROLASE, PUTATIVE (AFU_ORTHOLOGUE AFUA_2G14860)-RELATED"/>
    <property type="match status" value="1"/>
</dbReference>
<dbReference type="InterPro" id="IPR029058">
    <property type="entry name" value="AB_hydrolase_fold"/>
</dbReference>
<gene>
    <name evidence="2" type="ORF">EF834_16265</name>
</gene>
<dbReference type="PRINTS" id="PR00111">
    <property type="entry name" value="ABHYDROLASE"/>
</dbReference>
<reference evidence="2 3" key="1">
    <citation type="submission" date="2018-11" db="EMBL/GenBank/DDBJ databases">
        <title>Rhodococcus spongicola sp. nov. and Rhodococcus xishaensis sp. nov. from marine sponges.</title>
        <authorList>
            <person name="Li L."/>
            <person name="Lin H.W."/>
        </authorList>
    </citation>
    <scope>NUCLEOTIDE SEQUENCE [LARGE SCALE GENOMIC DNA]</scope>
    <source>
        <strain evidence="2 3">LHW50502</strain>
    </source>
</reference>
<dbReference type="GO" id="GO:0016787">
    <property type="term" value="F:hydrolase activity"/>
    <property type="evidence" value="ECO:0007669"/>
    <property type="project" value="UniProtKB-KW"/>
</dbReference>
<dbReference type="SUPFAM" id="SSF53474">
    <property type="entry name" value="alpha/beta-Hydrolases"/>
    <property type="match status" value="1"/>
</dbReference>
<accession>A0A438AQU9</accession>
<keyword evidence="2" id="KW-0378">Hydrolase</keyword>
<dbReference type="InterPro" id="IPR000073">
    <property type="entry name" value="AB_hydrolase_1"/>
</dbReference>
<dbReference type="EMBL" id="RKLN01000006">
    <property type="protein sequence ID" value="RVW00924.1"/>
    <property type="molecule type" value="Genomic_DNA"/>
</dbReference>
<dbReference type="AlphaFoldDB" id="A0A438AQU9"/>
<evidence type="ECO:0000313" key="3">
    <source>
        <dbReference type="Proteomes" id="UP000284333"/>
    </source>
</evidence>
<organism evidence="2 3">
    <name type="scientific">Rhodococcus spongiicola</name>
    <dbReference type="NCBI Taxonomy" id="2487352"/>
    <lineage>
        <taxon>Bacteria</taxon>
        <taxon>Bacillati</taxon>
        <taxon>Actinomycetota</taxon>
        <taxon>Actinomycetes</taxon>
        <taxon>Mycobacteriales</taxon>
        <taxon>Nocardiaceae</taxon>
        <taxon>Rhodococcus</taxon>
    </lineage>
</organism>
<dbReference type="RefSeq" id="WP_127948253.1">
    <property type="nucleotide sequence ID" value="NZ_RKLN01000006.1"/>
</dbReference>
<protein>
    <submittedName>
        <fullName evidence="2">Alpha/beta fold hydrolase</fullName>
    </submittedName>
</protein>
<dbReference type="GO" id="GO:0016020">
    <property type="term" value="C:membrane"/>
    <property type="evidence" value="ECO:0007669"/>
    <property type="project" value="TreeGrafter"/>
</dbReference>
<feature type="domain" description="AB hydrolase-1" evidence="1">
    <location>
        <begin position="56"/>
        <end position="162"/>
    </location>
</feature>
<dbReference type="Proteomes" id="UP000284333">
    <property type="component" value="Unassembled WGS sequence"/>
</dbReference>
<dbReference type="OrthoDB" id="5513277at2"/>
<evidence type="ECO:0000313" key="2">
    <source>
        <dbReference type="EMBL" id="RVW00924.1"/>
    </source>
</evidence>
<sequence length="292" mass="31617">MSTLSPTDFTATAEGVAFYRAYDRVLAKWPVDVTSIDLASIYGTTHVNMCGPLDAPPIVLLPGAGATSTVWFRNVAALATRYRVYAIDLIGDSGRSIADGQRLLSVDDLMSWLHAVTEAAGLMNFGLVGHSYGAMIALSYALREPDRVRKLALLDPNSCFAGMRASYLARAVPLLVRPTEKRERNFIRWETNGQQIDEDWLDLLACGAAHFPKAKTIVPKRPKRSELEDLAVDTTVILAGGSKVHDSGRLATDIGESIPRLRATAVDGATHHTMPMSPAAELNEALIKALST</sequence>
<evidence type="ECO:0000259" key="1">
    <source>
        <dbReference type="Pfam" id="PF00561"/>
    </source>
</evidence>
<dbReference type="PANTHER" id="PTHR43798">
    <property type="entry name" value="MONOACYLGLYCEROL LIPASE"/>
    <property type="match status" value="1"/>
</dbReference>
<dbReference type="Gene3D" id="3.40.50.1820">
    <property type="entry name" value="alpha/beta hydrolase"/>
    <property type="match status" value="1"/>
</dbReference>
<comment type="caution">
    <text evidence="2">The sequence shown here is derived from an EMBL/GenBank/DDBJ whole genome shotgun (WGS) entry which is preliminary data.</text>
</comment>